<accession>A0A915YG37</accession>
<name>A0A915YG37_9BACT</name>
<evidence type="ECO:0000313" key="2">
    <source>
        <dbReference type="Proteomes" id="UP001060919"/>
    </source>
</evidence>
<evidence type="ECO:0008006" key="3">
    <source>
        <dbReference type="Google" id="ProtNLM"/>
    </source>
</evidence>
<evidence type="ECO:0000313" key="1">
    <source>
        <dbReference type="EMBL" id="BDS12379.1"/>
    </source>
</evidence>
<organism evidence="1 2">
    <name type="scientific">Aureispira anguillae</name>
    <dbReference type="NCBI Taxonomy" id="2864201"/>
    <lineage>
        <taxon>Bacteria</taxon>
        <taxon>Pseudomonadati</taxon>
        <taxon>Bacteroidota</taxon>
        <taxon>Saprospiria</taxon>
        <taxon>Saprospirales</taxon>
        <taxon>Saprospiraceae</taxon>
        <taxon>Aureispira</taxon>
    </lineage>
</organism>
<dbReference type="KEGG" id="aup:AsAng_0031000"/>
<dbReference type="AlphaFoldDB" id="A0A915YG37"/>
<dbReference type="Proteomes" id="UP001060919">
    <property type="component" value="Chromosome"/>
</dbReference>
<dbReference type="RefSeq" id="WP_264793452.1">
    <property type="nucleotide sequence ID" value="NZ_AP026867.1"/>
</dbReference>
<gene>
    <name evidence="1" type="ORF">AsAng_0031000</name>
</gene>
<sequence length="135" mass="15708">MNRQASNLTIHPPISSKLLGRYRKQKGVYVIRIKDQVIYIGISTNIYGAALRLFQKGGILSHIPVEKVSFEIIFSTLRRSSIEMVLKRHFKPVYNYIAQEPNSYTSYEKKQIKRIKDTYLKQSRFSNLGEHQSDS</sequence>
<protein>
    <recommendedName>
        <fullName evidence="3">GIY-YIG domain-containing protein</fullName>
    </recommendedName>
</protein>
<dbReference type="EMBL" id="AP026867">
    <property type="protein sequence ID" value="BDS12379.1"/>
    <property type="molecule type" value="Genomic_DNA"/>
</dbReference>
<proteinExistence type="predicted"/>
<keyword evidence="2" id="KW-1185">Reference proteome</keyword>
<reference evidence="1" key="1">
    <citation type="submission" date="2022-09" db="EMBL/GenBank/DDBJ databases">
        <title>Aureispira anguillicida sp. nov., isolated from Leptocephalus of Japanese eel Anguilla japonica.</title>
        <authorList>
            <person name="Yuasa K."/>
            <person name="Mekata T."/>
            <person name="Ikunari K."/>
        </authorList>
    </citation>
    <scope>NUCLEOTIDE SEQUENCE</scope>
    <source>
        <strain evidence="1">EL160426</strain>
    </source>
</reference>